<dbReference type="PANTHER" id="PTHR13483:SF3">
    <property type="entry name" value="BOX C_D SNORNA PROTEIN 1"/>
    <property type="match status" value="1"/>
</dbReference>
<organism evidence="16">
    <name type="scientific">Hordeum vulgare subsp. vulgare</name>
    <name type="common">Domesticated barley</name>
    <dbReference type="NCBI Taxonomy" id="112509"/>
    <lineage>
        <taxon>Eukaryota</taxon>
        <taxon>Viridiplantae</taxon>
        <taxon>Streptophyta</taxon>
        <taxon>Embryophyta</taxon>
        <taxon>Tracheophyta</taxon>
        <taxon>Spermatophyta</taxon>
        <taxon>Magnoliopsida</taxon>
        <taxon>Liliopsida</taxon>
        <taxon>Poales</taxon>
        <taxon>Poaceae</taxon>
        <taxon>BOP clade</taxon>
        <taxon>Pooideae</taxon>
        <taxon>Triticodae</taxon>
        <taxon>Triticeae</taxon>
        <taxon>Hordeinae</taxon>
        <taxon>Hordeum</taxon>
    </lineage>
</organism>
<feature type="domain" description="HIT-type" evidence="15">
    <location>
        <begin position="31"/>
        <end position="65"/>
    </location>
</feature>
<proteinExistence type="evidence at transcript level"/>
<comment type="function">
    <text evidence="8">Required for box C/D snoRNAs accumulation involved in snoRNA processing, snoRNA transport to the nucleolus and ribosome biogenesis.</text>
</comment>
<dbReference type="PROSITE" id="PS51083">
    <property type="entry name" value="ZF_HIT"/>
    <property type="match status" value="1"/>
</dbReference>
<evidence type="ECO:0000256" key="6">
    <source>
        <dbReference type="ARBA" id="ARBA00022833"/>
    </source>
</evidence>
<dbReference type="GO" id="GO:0042254">
    <property type="term" value="P:ribosome biogenesis"/>
    <property type="evidence" value="ECO:0007669"/>
    <property type="project" value="UniProtKB-KW"/>
</dbReference>
<dbReference type="PANTHER" id="PTHR13483">
    <property type="entry name" value="BOX C_D SNORNA PROTEIN 1-RELATED"/>
    <property type="match status" value="1"/>
</dbReference>
<dbReference type="EMBL" id="AK375567">
    <property type="protein sequence ID" value="BAK06762.1"/>
    <property type="molecule type" value="mRNA"/>
</dbReference>
<dbReference type="Pfam" id="PF04438">
    <property type="entry name" value="zf-HIT"/>
    <property type="match status" value="1"/>
</dbReference>
<evidence type="ECO:0000256" key="8">
    <source>
        <dbReference type="ARBA" id="ARBA00049598"/>
    </source>
</evidence>
<evidence type="ECO:0000259" key="15">
    <source>
        <dbReference type="PROSITE" id="PS51083"/>
    </source>
</evidence>
<feature type="compositionally biased region" description="Polar residues" evidence="14">
    <location>
        <begin position="326"/>
        <end position="336"/>
    </location>
</feature>
<evidence type="ECO:0000256" key="14">
    <source>
        <dbReference type="SAM" id="MobiDB-lite"/>
    </source>
</evidence>
<dbReference type="InterPro" id="IPR057721">
    <property type="entry name" value="BCD1_alpha/beta"/>
</dbReference>
<keyword evidence="3" id="KW-0597">Phosphoprotein</keyword>
<evidence type="ECO:0000313" key="16">
    <source>
        <dbReference type="EMBL" id="BAJ98036.1"/>
    </source>
</evidence>
<evidence type="ECO:0000256" key="10">
    <source>
        <dbReference type="ARBA" id="ARBA00061949"/>
    </source>
</evidence>
<dbReference type="GO" id="GO:0008270">
    <property type="term" value="F:zinc ion binding"/>
    <property type="evidence" value="ECO:0007669"/>
    <property type="project" value="UniProtKB-UniRule"/>
</dbReference>
<sequence length="554" mass="60866">MEGEPPPTVAAAASGSGPGDGGGGGEKGAPCQECGEQPWKYRCPGCSRLTCSLPCVQAHKRRAACSGKRPRTDPVALAQFDDTQLLSDYNLLEETSLVRESAHRLLGDFGGNFARNFEGRPGAKLPPSLGALRKAAERRGVRLFFLPRGMTRRAQNRSRHDNRNDCIYWTIEWKFNSTDIVLTDHQTDENASLLSLLEKHLSPSPWKDELTPYRNTELRDLKLFIQRSAKDSKSPHRQLNIEEPFRPQLRGTLILEYPTISVFLPSDSYDFRLEKLANKISRNEQPPSSSNDSPPLEGTEFQEEEIEEGEFAPETQVIDLRDCGPSRTTNLSQVKLTSEPKMDSMLSYVHGLASGGKQGEVSQHGKMASSTAPGVPEAKSCMKVYPVDLDDGVEGGTLEGQVIDLKNHATSDPGNIGPPKDVNCETDYYSVLSPISILASEVSSRPEEEGNQESGLPPKNATPEALRKRSLTKVYPLDMDDDAQGLLLSELPSVELEQEMGAAYEELFGDMNPNDFLGFDLGMMDVDDGSGGMTPPLKLWDDLDLEEGEIPSQP</sequence>
<feature type="region of interest" description="Disordered" evidence="14">
    <location>
        <begin position="1"/>
        <end position="30"/>
    </location>
</feature>
<keyword evidence="2" id="KW-0690">Ribosome biogenesis</keyword>
<comment type="similarity">
    <text evidence="9">Belongs to the BCD1 family.</text>
</comment>
<dbReference type="AlphaFoldDB" id="F2DSG5"/>
<evidence type="ECO:0000256" key="5">
    <source>
        <dbReference type="ARBA" id="ARBA00022771"/>
    </source>
</evidence>
<accession>F2DSG5</accession>
<dbReference type="InterPro" id="IPR007529">
    <property type="entry name" value="Znf_HIT"/>
</dbReference>
<keyword evidence="5 13" id="KW-0863">Zinc-finger</keyword>
<evidence type="ECO:0000256" key="1">
    <source>
        <dbReference type="ARBA" id="ARBA00022499"/>
    </source>
</evidence>
<keyword evidence="1" id="KW-1017">Isopeptide bond</keyword>
<evidence type="ECO:0000256" key="2">
    <source>
        <dbReference type="ARBA" id="ARBA00022517"/>
    </source>
</evidence>
<keyword evidence="6" id="KW-0862">Zinc</keyword>
<dbReference type="CDD" id="cd23023">
    <property type="entry name" value="zf-HIT_BCD1"/>
    <property type="match status" value="1"/>
</dbReference>
<evidence type="ECO:0000256" key="9">
    <source>
        <dbReference type="ARBA" id="ARBA00049654"/>
    </source>
</evidence>
<dbReference type="Gene3D" id="3.30.60.190">
    <property type="match status" value="1"/>
</dbReference>
<evidence type="ECO:0000256" key="4">
    <source>
        <dbReference type="ARBA" id="ARBA00022723"/>
    </source>
</evidence>
<protein>
    <recommendedName>
        <fullName evidence="11">Box C/D snoRNA protein 1</fullName>
    </recommendedName>
    <alternativeName>
        <fullName evidence="12">Zinc finger HIT domain-containing protein 6</fullName>
    </alternativeName>
</protein>
<evidence type="ECO:0000313" key="17">
    <source>
        <dbReference type="EMBL" id="BAK06762.1"/>
    </source>
</evidence>
<dbReference type="FunFam" id="3.30.60.190:FF:000001">
    <property type="entry name" value="box C/D snoRNA protein 1"/>
    <property type="match status" value="1"/>
</dbReference>
<evidence type="ECO:0000256" key="7">
    <source>
        <dbReference type="ARBA" id="ARBA00022843"/>
    </source>
</evidence>
<feature type="region of interest" description="Disordered" evidence="14">
    <location>
        <begin position="280"/>
        <end position="338"/>
    </location>
</feature>
<feature type="region of interest" description="Disordered" evidence="14">
    <location>
        <begin position="356"/>
        <end position="376"/>
    </location>
</feature>
<evidence type="ECO:0000256" key="13">
    <source>
        <dbReference type="PROSITE-ProRule" id="PRU00453"/>
    </source>
</evidence>
<evidence type="ECO:0000256" key="3">
    <source>
        <dbReference type="ARBA" id="ARBA00022553"/>
    </source>
</evidence>
<name>F2DSG5_HORVV</name>
<feature type="compositionally biased region" description="Acidic residues" evidence="14">
    <location>
        <begin position="300"/>
        <end position="311"/>
    </location>
</feature>
<feature type="compositionally biased region" description="Gly residues" evidence="14">
    <location>
        <begin position="16"/>
        <end position="27"/>
    </location>
</feature>
<evidence type="ECO:0000256" key="12">
    <source>
        <dbReference type="ARBA" id="ARBA00077531"/>
    </source>
</evidence>
<feature type="compositionally biased region" description="Polar residues" evidence="14">
    <location>
        <begin position="283"/>
        <end position="293"/>
    </location>
</feature>
<dbReference type="EMBL" id="AK366833">
    <property type="protein sequence ID" value="BAJ98036.1"/>
    <property type="molecule type" value="mRNA"/>
</dbReference>
<keyword evidence="4" id="KW-0479">Metal-binding</keyword>
<evidence type="ECO:0000256" key="11">
    <source>
        <dbReference type="ARBA" id="ARBA00068630"/>
    </source>
</evidence>
<keyword evidence="7" id="KW-0832">Ubl conjugation</keyword>
<dbReference type="Pfam" id="PF25790">
    <property type="entry name" value="BCD1"/>
    <property type="match status" value="1"/>
</dbReference>
<feature type="region of interest" description="Disordered" evidence="14">
    <location>
        <begin position="441"/>
        <end position="465"/>
    </location>
</feature>
<reference evidence="16" key="1">
    <citation type="journal article" date="2011" name="Plant Physiol.">
        <title>Comprehensive sequence analysis of 24,783 barley full-length cDNAs derived from 12 clone libraries.</title>
        <authorList>
            <person name="Matsumoto T."/>
            <person name="Tanaka T."/>
            <person name="Sakai H."/>
            <person name="Amano N."/>
            <person name="Kanamori H."/>
            <person name="Kurita K."/>
            <person name="Kikuta A."/>
            <person name="Kamiya K."/>
            <person name="Yamamoto M."/>
            <person name="Ikawa H."/>
            <person name="Fujii N."/>
            <person name="Hori K."/>
            <person name="Itoh T."/>
            <person name="Sato K."/>
        </authorList>
    </citation>
    <scope>NUCLEOTIDE SEQUENCE</scope>
    <source>
        <tissue evidence="17">Flower</tissue>
        <tissue evidence="16">Shoot and root</tissue>
    </source>
</reference>
<dbReference type="SUPFAM" id="SSF144232">
    <property type="entry name" value="HIT/MYND zinc finger-like"/>
    <property type="match status" value="1"/>
</dbReference>
<dbReference type="InterPro" id="IPR051639">
    <property type="entry name" value="BCD1"/>
</dbReference>
<comment type="subunit">
    <text evidence="10">Interacts with FBL, SNU13, NOP58, NUFIP1, RUVBL1, RUVBL2 and TAF9. Interacts (via HIT-type zinc finger) with the RUVBL1/RUVBL2 complex in the presence of ADP.</text>
</comment>